<evidence type="ECO:0000313" key="2">
    <source>
        <dbReference type="Ensembl" id="ENSMMMP00000026573.1"/>
    </source>
</evidence>
<gene>
    <name evidence="2" type="primary">HAUS8</name>
</gene>
<dbReference type="GeneTree" id="ENSGT00390000010974"/>
<proteinExistence type="predicted"/>
<protein>
    <submittedName>
        <fullName evidence="2">HAUS augmin like complex subunit 8</fullName>
    </submittedName>
</protein>
<reference evidence="2" key="2">
    <citation type="submission" date="2025-09" db="UniProtKB">
        <authorList>
            <consortium name="Ensembl"/>
        </authorList>
    </citation>
    <scope>IDENTIFICATION</scope>
</reference>
<dbReference type="GO" id="GO:1990498">
    <property type="term" value="C:mitotic spindle microtubule"/>
    <property type="evidence" value="ECO:0007669"/>
    <property type="project" value="Ensembl"/>
</dbReference>
<feature type="region of interest" description="Disordered" evidence="1">
    <location>
        <begin position="351"/>
        <end position="375"/>
    </location>
</feature>
<dbReference type="GO" id="GO:0051225">
    <property type="term" value="P:spindle assembly"/>
    <property type="evidence" value="ECO:0007669"/>
    <property type="project" value="Ensembl"/>
</dbReference>
<dbReference type="Proteomes" id="UP000694407">
    <property type="component" value="Unplaced"/>
</dbReference>
<dbReference type="AlphaFoldDB" id="A0A8C6A9P3"/>
<dbReference type="GO" id="GO:0070652">
    <property type="term" value="C:HAUS complex"/>
    <property type="evidence" value="ECO:0007669"/>
    <property type="project" value="Ensembl"/>
</dbReference>
<dbReference type="Ensembl" id="ENSMMMT00000030071.1">
    <property type="protein sequence ID" value="ENSMMMP00000026573.1"/>
    <property type="gene ID" value="ENSMMMG00000023270.1"/>
</dbReference>
<evidence type="ECO:0000313" key="3">
    <source>
        <dbReference type="Proteomes" id="UP000694407"/>
    </source>
</evidence>
<feature type="region of interest" description="Disordered" evidence="1">
    <location>
        <begin position="1"/>
        <end position="87"/>
    </location>
</feature>
<sequence>MNKTFPLSYRKASVAGPNPAGGAKPRGKRAQGGRVVESRYLQYEKKTSKKAPAADALKASGKVPEGGRKATLLQKSKDGSGTMKGDLQSTLLEGHGTAPPDLDLSAINDRSMVRRIPQLEKTVAKKTESTSFIAPRKKSPDPTEVMEMMESQTLLLSLLTLKMENSLAEFEEEAEKNLVLVCREAAALQEQAHGLRRRLLLCQRTRELAETLDAQMELLSPFEVVCERFKEQYRTFATALDTTRHELPLKSIHLEGDGHQLLDALQRDLETTHRLLGELGVGSAEENEQVLALLRELRDATSSKDLELQRIFSQVLELSAEASKEAALINQEVWEEAQGLGTPSQWYFNADGTFGNPRGEPRSTVLSGDNKPHAQ</sequence>
<accession>A0A8C6A9P3</accession>
<organism evidence="2 3">
    <name type="scientific">Marmota marmota marmota</name>
    <name type="common">Alpine marmot</name>
    <dbReference type="NCBI Taxonomy" id="9994"/>
    <lineage>
        <taxon>Eukaryota</taxon>
        <taxon>Metazoa</taxon>
        <taxon>Chordata</taxon>
        <taxon>Craniata</taxon>
        <taxon>Vertebrata</taxon>
        <taxon>Euteleostomi</taxon>
        <taxon>Mammalia</taxon>
        <taxon>Eutheria</taxon>
        <taxon>Euarchontoglires</taxon>
        <taxon>Glires</taxon>
        <taxon>Rodentia</taxon>
        <taxon>Sciuromorpha</taxon>
        <taxon>Sciuridae</taxon>
        <taxon>Xerinae</taxon>
        <taxon>Marmotini</taxon>
        <taxon>Marmota</taxon>
    </lineage>
</organism>
<name>A0A8C6A9P3_MARMA</name>
<dbReference type="GO" id="GO:0005813">
    <property type="term" value="C:centrosome"/>
    <property type="evidence" value="ECO:0007669"/>
    <property type="project" value="Ensembl"/>
</dbReference>
<evidence type="ECO:0000256" key="1">
    <source>
        <dbReference type="SAM" id="MobiDB-lite"/>
    </source>
</evidence>
<keyword evidence="3" id="KW-1185">Reference proteome</keyword>
<reference evidence="2" key="1">
    <citation type="submission" date="2025-08" db="UniProtKB">
        <authorList>
            <consortium name="Ensembl"/>
        </authorList>
    </citation>
    <scope>IDENTIFICATION</scope>
</reference>
<dbReference type="GO" id="GO:0007098">
    <property type="term" value="P:centrosome cycle"/>
    <property type="evidence" value="ECO:0007669"/>
    <property type="project" value="Ensembl"/>
</dbReference>